<keyword evidence="4 8" id="KW-0067">ATP-binding</keyword>
<comment type="similarity">
    <text evidence="1">Belongs to the ABC transporter superfamily.</text>
</comment>
<dbReference type="Proteomes" id="UP000198418">
    <property type="component" value="Unassembled WGS sequence"/>
</dbReference>
<dbReference type="InterPro" id="IPR003593">
    <property type="entry name" value="AAA+_ATPase"/>
</dbReference>
<dbReference type="GO" id="GO:0016887">
    <property type="term" value="F:ATP hydrolysis activity"/>
    <property type="evidence" value="ECO:0007669"/>
    <property type="project" value="InterPro"/>
</dbReference>
<keyword evidence="9" id="KW-1185">Reference proteome</keyword>
<dbReference type="InterPro" id="IPR003439">
    <property type="entry name" value="ABC_transporter-like_ATP-bd"/>
</dbReference>
<dbReference type="PROSITE" id="PS50893">
    <property type="entry name" value="ABC_TRANSPORTER_2"/>
    <property type="match status" value="1"/>
</dbReference>
<protein>
    <submittedName>
        <fullName evidence="8">Iron complex transport system ATP-binding protein</fullName>
    </submittedName>
</protein>
<feature type="domain" description="ABC transporter" evidence="7">
    <location>
        <begin position="6"/>
        <end position="241"/>
    </location>
</feature>
<dbReference type="RefSeq" id="WP_244593351.1">
    <property type="nucleotide sequence ID" value="NZ_FYDG01000027.1"/>
</dbReference>
<dbReference type="GO" id="GO:0005524">
    <property type="term" value="F:ATP binding"/>
    <property type="evidence" value="ECO:0007669"/>
    <property type="project" value="UniProtKB-KW"/>
</dbReference>
<dbReference type="PANTHER" id="PTHR42794">
    <property type="entry name" value="HEMIN IMPORT ATP-BINDING PROTEIN HMUV"/>
    <property type="match status" value="1"/>
</dbReference>
<accession>A0A212SD84</accession>
<gene>
    <name evidence="8" type="ORF">SAMN06265338_12711</name>
</gene>
<evidence type="ECO:0000256" key="3">
    <source>
        <dbReference type="ARBA" id="ARBA00022741"/>
    </source>
</evidence>
<reference evidence="9" key="1">
    <citation type="submission" date="2017-06" db="EMBL/GenBank/DDBJ databases">
        <authorList>
            <person name="Varghese N."/>
            <person name="Submissions S."/>
        </authorList>
    </citation>
    <scope>NUCLEOTIDE SEQUENCE [LARGE SCALE GENOMIC DNA]</scope>
    <source>
        <strain evidence="9">DSM 137</strain>
    </source>
</reference>
<evidence type="ECO:0000256" key="6">
    <source>
        <dbReference type="ARBA" id="ARBA00037066"/>
    </source>
</evidence>
<dbReference type="Pfam" id="PF00005">
    <property type="entry name" value="ABC_tran"/>
    <property type="match status" value="1"/>
</dbReference>
<dbReference type="FunFam" id="3.40.50.300:FF:000134">
    <property type="entry name" value="Iron-enterobactin ABC transporter ATP-binding protein"/>
    <property type="match status" value="1"/>
</dbReference>
<evidence type="ECO:0000259" key="7">
    <source>
        <dbReference type="PROSITE" id="PS50893"/>
    </source>
</evidence>
<evidence type="ECO:0000256" key="5">
    <source>
        <dbReference type="ARBA" id="ARBA00022967"/>
    </source>
</evidence>
<evidence type="ECO:0000313" key="8">
    <source>
        <dbReference type="EMBL" id="SNB83528.1"/>
    </source>
</evidence>
<dbReference type="EMBL" id="FYDG01000027">
    <property type="protein sequence ID" value="SNB83528.1"/>
    <property type="molecule type" value="Genomic_DNA"/>
</dbReference>
<evidence type="ECO:0000256" key="1">
    <source>
        <dbReference type="ARBA" id="ARBA00005417"/>
    </source>
</evidence>
<name>A0A212SD84_RHOAC</name>
<dbReference type="InterPro" id="IPR027417">
    <property type="entry name" value="P-loop_NTPase"/>
</dbReference>
<evidence type="ECO:0000256" key="4">
    <source>
        <dbReference type="ARBA" id="ARBA00022840"/>
    </source>
</evidence>
<keyword evidence="3" id="KW-0547">Nucleotide-binding</keyword>
<dbReference type="SUPFAM" id="SSF52540">
    <property type="entry name" value="P-loop containing nucleoside triphosphate hydrolases"/>
    <property type="match status" value="1"/>
</dbReference>
<dbReference type="CDD" id="cd03214">
    <property type="entry name" value="ABC_Iron-Siderophores_B12_Hemin"/>
    <property type="match status" value="1"/>
</dbReference>
<sequence length="259" mass="28006">MTLAGLEANALVFTREKRHVLDGASLSLDAGEIVSLLGANGSGKTTLLRLMLGFLKPEDGVVALAGRDLRAWSRREIARRIAYVAQNHVAPFPYRVRDVVLLGRLPQSGWLAPVRAGDFRAADALLDELGILALAERPYTEISGGERQLTLIARALAQGAGLLVMDEPMAGLDYGAQIRLMRLLQTLRTKGIGVLISTHHPEHAFWASDRIALLEQGRISVTGAPRDVLDAPAIERLYRVKVTALTAPDGRAAFLPEPA</sequence>
<evidence type="ECO:0000256" key="2">
    <source>
        <dbReference type="ARBA" id="ARBA00022448"/>
    </source>
</evidence>
<dbReference type="PANTHER" id="PTHR42794:SF1">
    <property type="entry name" value="HEMIN IMPORT ATP-BINDING PROTEIN HMUV"/>
    <property type="match status" value="1"/>
</dbReference>
<comment type="function">
    <text evidence="6">Part of the ABC transporter complex HmuTUV involved in hemin import. Responsible for energy coupling to the transport system.</text>
</comment>
<evidence type="ECO:0000313" key="9">
    <source>
        <dbReference type="Proteomes" id="UP000198418"/>
    </source>
</evidence>
<dbReference type="Gene3D" id="3.40.50.300">
    <property type="entry name" value="P-loop containing nucleotide triphosphate hydrolases"/>
    <property type="match status" value="1"/>
</dbReference>
<keyword evidence="2" id="KW-0813">Transport</keyword>
<dbReference type="AlphaFoldDB" id="A0A212SD84"/>
<organism evidence="8 9">
    <name type="scientific">Rhodoblastus acidophilus</name>
    <name type="common">Rhodopseudomonas acidophila</name>
    <dbReference type="NCBI Taxonomy" id="1074"/>
    <lineage>
        <taxon>Bacteria</taxon>
        <taxon>Pseudomonadati</taxon>
        <taxon>Pseudomonadota</taxon>
        <taxon>Alphaproteobacteria</taxon>
        <taxon>Hyphomicrobiales</taxon>
        <taxon>Rhodoblastaceae</taxon>
        <taxon>Rhodoblastus</taxon>
    </lineage>
</organism>
<keyword evidence="5" id="KW-1278">Translocase</keyword>
<dbReference type="SMART" id="SM00382">
    <property type="entry name" value="AAA"/>
    <property type="match status" value="1"/>
</dbReference>
<proteinExistence type="inferred from homology"/>